<accession>A0ABN9ULX6</accession>
<comment type="caution">
    <text evidence="2">The sequence shown here is derived from an EMBL/GenBank/DDBJ whole genome shotgun (WGS) entry which is preliminary data.</text>
</comment>
<protein>
    <submittedName>
        <fullName evidence="2">Uncharacterized protein</fullName>
    </submittedName>
</protein>
<organism evidence="2 3">
    <name type="scientific">Prorocentrum cordatum</name>
    <dbReference type="NCBI Taxonomy" id="2364126"/>
    <lineage>
        <taxon>Eukaryota</taxon>
        <taxon>Sar</taxon>
        <taxon>Alveolata</taxon>
        <taxon>Dinophyceae</taxon>
        <taxon>Prorocentrales</taxon>
        <taxon>Prorocentraceae</taxon>
        <taxon>Prorocentrum</taxon>
    </lineage>
</organism>
<evidence type="ECO:0000313" key="3">
    <source>
        <dbReference type="Proteomes" id="UP001189429"/>
    </source>
</evidence>
<dbReference type="EMBL" id="CAUYUJ010015967">
    <property type="protein sequence ID" value="CAK0860331.1"/>
    <property type="molecule type" value="Genomic_DNA"/>
</dbReference>
<feature type="region of interest" description="Disordered" evidence="1">
    <location>
        <begin position="45"/>
        <end position="110"/>
    </location>
</feature>
<evidence type="ECO:0000313" key="2">
    <source>
        <dbReference type="EMBL" id="CAK0860331.1"/>
    </source>
</evidence>
<gene>
    <name evidence="2" type="ORF">PCOR1329_LOCUS49332</name>
</gene>
<evidence type="ECO:0000256" key="1">
    <source>
        <dbReference type="SAM" id="MobiDB-lite"/>
    </source>
</evidence>
<reference evidence="2" key="1">
    <citation type="submission" date="2023-10" db="EMBL/GenBank/DDBJ databases">
        <authorList>
            <person name="Chen Y."/>
            <person name="Shah S."/>
            <person name="Dougan E. K."/>
            <person name="Thang M."/>
            <person name="Chan C."/>
        </authorList>
    </citation>
    <scope>NUCLEOTIDE SEQUENCE [LARGE SCALE GENOMIC DNA]</scope>
</reference>
<sequence length="110" mass="11402">EEEEEEKGGRAAQAARRFLAPSGLPSGALWTWLYSPARDPGGACVKGGAADGGRRRRAAGEEGGARRGRAWRGRHAQRTRGLASAPLSARGRRRGGGEALTARPPCAAGA</sequence>
<name>A0ABN9ULX6_9DINO</name>
<feature type="non-terminal residue" evidence="2">
    <location>
        <position position="1"/>
    </location>
</feature>
<dbReference type="Proteomes" id="UP001189429">
    <property type="component" value="Unassembled WGS sequence"/>
</dbReference>
<feature type="compositionally biased region" description="Basic residues" evidence="1">
    <location>
        <begin position="66"/>
        <end position="78"/>
    </location>
</feature>
<keyword evidence="3" id="KW-1185">Reference proteome</keyword>
<proteinExistence type="predicted"/>